<evidence type="ECO:0008006" key="3">
    <source>
        <dbReference type="Google" id="ProtNLM"/>
    </source>
</evidence>
<proteinExistence type="predicted"/>
<dbReference type="RefSeq" id="WP_079716219.1">
    <property type="nucleotide sequence ID" value="NZ_FUYS01000003.1"/>
</dbReference>
<evidence type="ECO:0000313" key="2">
    <source>
        <dbReference type="Proteomes" id="UP000190541"/>
    </source>
</evidence>
<evidence type="ECO:0000313" key="1">
    <source>
        <dbReference type="EMBL" id="SKB47633.1"/>
    </source>
</evidence>
<sequence>MICFTKYRIGWAWLLFFISELSAQEKSPVFLELEGGVERFSDAPLRSVFPGGINLTLGPAFSVADQGRLRLRPQTGIKLFFNELDEWTTEHLRVIRLGGQASYDAFFVGQTTFFPYFAIDFNWVANYDAESAAAGDGERVSFSDNYLKGSGISQALGLRMQYREFYVKLGYEFFYPRLKVEKKVMNDDVAAGYITPTSYPFNFNVINLSLGIILEL</sequence>
<gene>
    <name evidence="1" type="ORF">SAMN05660226_01544</name>
</gene>
<keyword evidence="2" id="KW-1185">Reference proteome</keyword>
<accession>A0A1T5BLD4</accession>
<dbReference type="OrthoDB" id="792006at2"/>
<name>A0A1T5BLD4_9SPHI</name>
<dbReference type="Proteomes" id="UP000190541">
    <property type="component" value="Unassembled WGS sequence"/>
</dbReference>
<dbReference type="AlphaFoldDB" id="A0A1T5BLD4"/>
<dbReference type="STRING" id="623280.SAMN05660226_01544"/>
<organism evidence="1 2">
    <name type="scientific">Parapedobacter luteus</name>
    <dbReference type="NCBI Taxonomy" id="623280"/>
    <lineage>
        <taxon>Bacteria</taxon>
        <taxon>Pseudomonadati</taxon>
        <taxon>Bacteroidota</taxon>
        <taxon>Sphingobacteriia</taxon>
        <taxon>Sphingobacteriales</taxon>
        <taxon>Sphingobacteriaceae</taxon>
        <taxon>Parapedobacter</taxon>
    </lineage>
</organism>
<reference evidence="1 2" key="1">
    <citation type="submission" date="2017-02" db="EMBL/GenBank/DDBJ databases">
        <authorList>
            <person name="Peterson S.W."/>
        </authorList>
    </citation>
    <scope>NUCLEOTIDE SEQUENCE [LARGE SCALE GENOMIC DNA]</scope>
    <source>
        <strain evidence="1 2">DSM 22899</strain>
    </source>
</reference>
<protein>
    <recommendedName>
        <fullName evidence="3">Outer membrane protein beta-barrel domain-containing protein</fullName>
    </recommendedName>
</protein>
<dbReference type="EMBL" id="FUYS01000003">
    <property type="protein sequence ID" value="SKB47633.1"/>
    <property type="molecule type" value="Genomic_DNA"/>
</dbReference>